<evidence type="ECO:0000313" key="2">
    <source>
        <dbReference type="Proteomes" id="UP000789706"/>
    </source>
</evidence>
<proteinExistence type="predicted"/>
<evidence type="ECO:0000313" key="1">
    <source>
        <dbReference type="EMBL" id="CAG8459183.1"/>
    </source>
</evidence>
<sequence>MTKLQVRMFNTTQINVHTNIKLTNLVAITVNLEKTEYTKYKNRPDDNVLMLINIKQILTYVSFSSPPSSKQSITEYEYD</sequence>
<organism evidence="1 2">
    <name type="scientific">Diversispora eburnea</name>
    <dbReference type="NCBI Taxonomy" id="1213867"/>
    <lineage>
        <taxon>Eukaryota</taxon>
        <taxon>Fungi</taxon>
        <taxon>Fungi incertae sedis</taxon>
        <taxon>Mucoromycota</taxon>
        <taxon>Glomeromycotina</taxon>
        <taxon>Glomeromycetes</taxon>
        <taxon>Diversisporales</taxon>
        <taxon>Diversisporaceae</taxon>
        <taxon>Diversispora</taxon>
    </lineage>
</organism>
<dbReference type="EMBL" id="CAJVPK010000144">
    <property type="protein sequence ID" value="CAG8459183.1"/>
    <property type="molecule type" value="Genomic_DNA"/>
</dbReference>
<comment type="caution">
    <text evidence="1">The sequence shown here is derived from an EMBL/GenBank/DDBJ whole genome shotgun (WGS) entry which is preliminary data.</text>
</comment>
<keyword evidence="2" id="KW-1185">Reference proteome</keyword>
<accession>A0A9N8Z024</accession>
<protein>
    <submittedName>
        <fullName evidence="1">11100_t:CDS:1</fullName>
    </submittedName>
</protein>
<name>A0A9N8Z024_9GLOM</name>
<reference evidence="1" key="1">
    <citation type="submission" date="2021-06" db="EMBL/GenBank/DDBJ databases">
        <authorList>
            <person name="Kallberg Y."/>
            <person name="Tangrot J."/>
            <person name="Rosling A."/>
        </authorList>
    </citation>
    <scope>NUCLEOTIDE SEQUENCE</scope>
    <source>
        <strain evidence="1">AZ414A</strain>
    </source>
</reference>
<dbReference type="Proteomes" id="UP000789706">
    <property type="component" value="Unassembled WGS sequence"/>
</dbReference>
<dbReference type="AlphaFoldDB" id="A0A9N8Z024"/>
<gene>
    <name evidence="1" type="ORF">DEBURN_LOCUS2585</name>
</gene>